<evidence type="ECO:0000313" key="3">
    <source>
        <dbReference type="Proteomes" id="UP000229498"/>
    </source>
</evidence>
<dbReference type="EMBL" id="PHIG01000031">
    <property type="protein sequence ID" value="PJK30023.1"/>
    <property type="molecule type" value="Genomic_DNA"/>
</dbReference>
<sequence length="96" mass="10685">MADQNQQFIDGVFNVGIQDGAVRVDFFTYSPTQKDAEGKPARQFTQRLVMSPQGFLQTYSALDQLVRQLEERGLVQRKDGAAKTTSDSLPDTDGKD</sequence>
<evidence type="ECO:0008006" key="4">
    <source>
        <dbReference type="Google" id="ProtNLM"/>
    </source>
</evidence>
<feature type="region of interest" description="Disordered" evidence="1">
    <location>
        <begin position="73"/>
        <end position="96"/>
    </location>
</feature>
<reference evidence="2 3" key="1">
    <citation type="submission" date="2017-11" db="EMBL/GenBank/DDBJ databases">
        <title>Draft genome sequence of Rhizobiales bacterium SY3-13.</title>
        <authorList>
            <person name="Sun C."/>
        </authorList>
    </citation>
    <scope>NUCLEOTIDE SEQUENCE [LARGE SCALE GENOMIC DNA]</scope>
    <source>
        <strain evidence="2 3">SY3-13</strain>
    </source>
</reference>
<dbReference type="Proteomes" id="UP000229498">
    <property type="component" value="Unassembled WGS sequence"/>
</dbReference>
<organism evidence="2 3">
    <name type="scientific">Minwuia thermotolerans</name>
    <dbReference type="NCBI Taxonomy" id="2056226"/>
    <lineage>
        <taxon>Bacteria</taxon>
        <taxon>Pseudomonadati</taxon>
        <taxon>Pseudomonadota</taxon>
        <taxon>Alphaproteobacteria</taxon>
        <taxon>Minwuiales</taxon>
        <taxon>Minwuiaceae</taxon>
        <taxon>Minwuia</taxon>
    </lineage>
</organism>
<dbReference type="OrthoDB" id="5458608at2"/>
<evidence type="ECO:0000313" key="2">
    <source>
        <dbReference type="EMBL" id="PJK30023.1"/>
    </source>
</evidence>
<keyword evidence="3" id="KW-1185">Reference proteome</keyword>
<name>A0A2M9G2T6_9PROT</name>
<evidence type="ECO:0000256" key="1">
    <source>
        <dbReference type="SAM" id="MobiDB-lite"/>
    </source>
</evidence>
<dbReference type="AlphaFoldDB" id="A0A2M9G2T6"/>
<comment type="caution">
    <text evidence="2">The sequence shown here is derived from an EMBL/GenBank/DDBJ whole genome shotgun (WGS) entry which is preliminary data.</text>
</comment>
<accession>A0A2M9G2T6</accession>
<gene>
    <name evidence="2" type="ORF">CVT23_09680</name>
</gene>
<dbReference type="RefSeq" id="WP_109793297.1">
    <property type="nucleotide sequence ID" value="NZ_PHIG01000031.1"/>
</dbReference>
<protein>
    <recommendedName>
        <fullName evidence="4">DUF3467 domain-containing protein</fullName>
    </recommendedName>
</protein>
<proteinExistence type="predicted"/>